<evidence type="ECO:0000313" key="2">
    <source>
        <dbReference type="EMBL" id="PSV09404.1"/>
    </source>
</evidence>
<dbReference type="AlphaFoldDB" id="A0A2T3KSL0"/>
<evidence type="ECO:0000313" key="3">
    <source>
        <dbReference type="Proteomes" id="UP000240530"/>
    </source>
</evidence>
<dbReference type="RefSeq" id="WP_107185635.1">
    <property type="nucleotide sequence ID" value="NZ_JAWQGC010000001.1"/>
</dbReference>
<dbReference type="PANTHER" id="PTHR39339">
    <property type="entry name" value="SLR1444 PROTEIN"/>
    <property type="match status" value="1"/>
</dbReference>
<comment type="caution">
    <text evidence="2">The sequence shown here is derived from an EMBL/GenBank/DDBJ whole genome shotgun (WGS) entry which is preliminary data.</text>
</comment>
<protein>
    <submittedName>
        <fullName evidence="2">Metal-binding protein</fullName>
    </submittedName>
</protein>
<dbReference type="PANTHER" id="PTHR39339:SF1">
    <property type="entry name" value="CHAD DOMAIN-CONTAINING PROTEIN"/>
    <property type="match status" value="1"/>
</dbReference>
<feature type="domain" description="CHAD" evidence="1">
    <location>
        <begin position="22"/>
        <end position="301"/>
    </location>
</feature>
<accession>A0A2T3KSL0</accession>
<dbReference type="SMART" id="SM00880">
    <property type="entry name" value="CHAD"/>
    <property type="match status" value="1"/>
</dbReference>
<dbReference type="Proteomes" id="UP000240530">
    <property type="component" value="Unassembled WGS sequence"/>
</dbReference>
<name>A0A2T3KSL0_PHOLD</name>
<sequence length="309" mass="36423">MHKRDTFELPRKTSYVYPIDSKLPLATDIRRYLKKEFAFCTQYEKGIIKDDDPEFLHQYRVTLRRIRAILTLHHSLFDPTQVELLNLAIKNLMQLTNLQRDLDVYLMQMEHYFSLIEHKHHLGLARFFDDLQHQRQKTYKKNKHWLKSDEYKAAYGEIAFQLKHLLAVDNQTTSSNITSINRLLTQLSKKVLKLTSAINTETEDSQLHALRIKCKKLRYGLELYASVSDQLTLSITAKTMKSMQSKLGDFNDSAVQIDFLNHYLEQYKKAGRRAKAINLLLHKMREQHANNKQQLIIEIIQFSQTITKT</sequence>
<dbReference type="InterPro" id="IPR007899">
    <property type="entry name" value="CHAD_dom"/>
</dbReference>
<evidence type="ECO:0000259" key="1">
    <source>
        <dbReference type="PROSITE" id="PS51708"/>
    </source>
</evidence>
<dbReference type="PROSITE" id="PS51708">
    <property type="entry name" value="CHAD"/>
    <property type="match status" value="1"/>
</dbReference>
<proteinExistence type="predicted"/>
<dbReference type="Gene3D" id="1.40.20.10">
    <property type="entry name" value="CHAD domain"/>
    <property type="match status" value="1"/>
</dbReference>
<dbReference type="InterPro" id="IPR038186">
    <property type="entry name" value="CHAD_dom_sf"/>
</dbReference>
<dbReference type="Pfam" id="PF05235">
    <property type="entry name" value="CHAD"/>
    <property type="match status" value="1"/>
</dbReference>
<dbReference type="EMBL" id="PYNS01000019">
    <property type="protein sequence ID" value="PSV09404.1"/>
    <property type="molecule type" value="Genomic_DNA"/>
</dbReference>
<reference evidence="2 3" key="1">
    <citation type="submission" date="2018-03" db="EMBL/GenBank/DDBJ databases">
        <title>Whole genome sequencing of Histamine producing bacteria.</title>
        <authorList>
            <person name="Butler K."/>
        </authorList>
    </citation>
    <scope>NUCLEOTIDE SEQUENCE [LARGE SCALE GENOMIC DNA]</scope>
    <source>
        <strain evidence="2 3">Res.4.1</strain>
    </source>
</reference>
<organism evidence="2 3">
    <name type="scientific">Photobacterium leiognathi subsp. mandapamensis</name>
    <name type="common">Photobacterium mandapamensis</name>
    <dbReference type="NCBI Taxonomy" id="48408"/>
    <lineage>
        <taxon>Bacteria</taxon>
        <taxon>Pseudomonadati</taxon>
        <taxon>Pseudomonadota</taxon>
        <taxon>Gammaproteobacteria</taxon>
        <taxon>Vibrionales</taxon>
        <taxon>Vibrionaceae</taxon>
        <taxon>Photobacterium</taxon>
    </lineage>
</organism>
<gene>
    <name evidence="2" type="ORF">C0W93_15535</name>
</gene>